<dbReference type="NCBIfam" id="TIGR00725">
    <property type="entry name" value="TIGR00725 family protein"/>
    <property type="match status" value="1"/>
</dbReference>
<dbReference type="Gene3D" id="3.40.50.450">
    <property type="match status" value="1"/>
</dbReference>
<sequence length="172" mass="19124">MYLKVGVIGYSGDINIPKIKRIENTTIELGRMLAQKEHHILNGGRDGVMELVSKGAKEFNGKVTGVLPWDQEGNEYLDFEIKTGLDFSMRSFILLKSVDVVISLGGEVGTGIEILGAYAYSKPLILLKGSGGWTDRIINNLIEDKYIDNRKLVEAHIANSVEEIENILEKME</sequence>
<protein>
    <submittedName>
        <fullName evidence="2">TIGR00725 family protein</fullName>
    </submittedName>
</protein>
<dbReference type="PANTHER" id="PTHR43393">
    <property type="entry name" value="CYTOKININ RIBOSIDE 5'-MONOPHOSPHATE PHOSPHORIBOHYDROLASE"/>
    <property type="match status" value="1"/>
</dbReference>
<dbReference type="OrthoDB" id="9794907at2"/>
<dbReference type="InterPro" id="IPR052341">
    <property type="entry name" value="LOG_family_nucleotidases"/>
</dbReference>
<dbReference type="Proteomes" id="UP000199322">
    <property type="component" value="Unassembled WGS sequence"/>
</dbReference>
<proteinExistence type="predicted"/>
<accession>A0A1G6MA48</accession>
<dbReference type="SUPFAM" id="SSF102405">
    <property type="entry name" value="MCP/YpsA-like"/>
    <property type="match status" value="1"/>
</dbReference>
<dbReference type="Proteomes" id="UP000297288">
    <property type="component" value="Unassembled WGS sequence"/>
</dbReference>
<dbReference type="Pfam" id="PF18306">
    <property type="entry name" value="LDcluster4"/>
    <property type="match status" value="1"/>
</dbReference>
<evidence type="ECO:0000313" key="1">
    <source>
        <dbReference type="EMBL" id="SDC51815.1"/>
    </source>
</evidence>
<dbReference type="InterPro" id="IPR005268">
    <property type="entry name" value="CHP00725"/>
</dbReference>
<evidence type="ECO:0000313" key="3">
    <source>
        <dbReference type="Proteomes" id="UP000199322"/>
    </source>
</evidence>
<reference evidence="1 3" key="1">
    <citation type="submission" date="2016-10" db="EMBL/GenBank/DDBJ databases">
        <authorList>
            <person name="de Groot N.N."/>
        </authorList>
    </citation>
    <scope>NUCLEOTIDE SEQUENCE [LARGE SCALE GENOMIC DNA]</scope>
    <source>
        <strain evidence="1 3">WG14</strain>
    </source>
</reference>
<evidence type="ECO:0000313" key="2">
    <source>
        <dbReference type="EMBL" id="TGG87474.1"/>
    </source>
</evidence>
<reference evidence="2 4" key="2">
    <citation type="submission" date="2019-04" db="EMBL/GenBank/DDBJ databases">
        <title>Draft genome sequence data and analysis of a Fermenting Bacterium, Geotoga petraea strain HO-Geo1, isolated from heavy-oil petroleum reservoir in Russia.</title>
        <authorList>
            <person name="Grouzdev D.S."/>
            <person name="Semenova E.M."/>
            <person name="Sokolova D.S."/>
            <person name="Tourova T.P."/>
            <person name="Poltaraus A.B."/>
            <person name="Nazina T.N."/>
        </authorList>
    </citation>
    <scope>NUCLEOTIDE SEQUENCE [LARGE SCALE GENOMIC DNA]</scope>
    <source>
        <strain evidence="2 4">HO-Geo1</strain>
    </source>
</reference>
<dbReference type="EMBL" id="FMYV01000004">
    <property type="protein sequence ID" value="SDC51815.1"/>
    <property type="molecule type" value="Genomic_DNA"/>
</dbReference>
<dbReference type="GO" id="GO:0005829">
    <property type="term" value="C:cytosol"/>
    <property type="evidence" value="ECO:0007669"/>
    <property type="project" value="TreeGrafter"/>
</dbReference>
<dbReference type="PANTHER" id="PTHR43393:SF3">
    <property type="entry name" value="LYSINE DECARBOXYLASE-LIKE PROTEIN"/>
    <property type="match status" value="1"/>
</dbReference>
<organism evidence="1 3">
    <name type="scientific">Geotoga petraea</name>
    <dbReference type="NCBI Taxonomy" id="28234"/>
    <lineage>
        <taxon>Bacteria</taxon>
        <taxon>Thermotogati</taxon>
        <taxon>Thermotogota</taxon>
        <taxon>Thermotogae</taxon>
        <taxon>Petrotogales</taxon>
        <taxon>Petrotogaceae</taxon>
        <taxon>Geotoga</taxon>
    </lineage>
</organism>
<dbReference type="EMBL" id="SRME01000004">
    <property type="protein sequence ID" value="TGG87474.1"/>
    <property type="molecule type" value="Genomic_DNA"/>
</dbReference>
<dbReference type="InterPro" id="IPR041164">
    <property type="entry name" value="LDcluster4"/>
</dbReference>
<dbReference type="AlphaFoldDB" id="A0A1G6MA48"/>
<name>A0A1G6MA48_9BACT</name>
<keyword evidence="3" id="KW-1185">Reference proteome</keyword>
<dbReference type="STRING" id="28234.SAMN04488588_1272"/>
<gene>
    <name evidence="2" type="ORF">E4650_06910</name>
    <name evidence="1" type="ORF">SAMN04488588_1272</name>
</gene>
<dbReference type="RefSeq" id="WP_091403733.1">
    <property type="nucleotide sequence ID" value="NZ_FMYV01000004.1"/>
</dbReference>
<evidence type="ECO:0000313" key="4">
    <source>
        <dbReference type="Proteomes" id="UP000297288"/>
    </source>
</evidence>